<name>H1Z3B5_9EURY</name>
<evidence type="ECO:0000256" key="2">
    <source>
        <dbReference type="ARBA" id="ARBA00022448"/>
    </source>
</evidence>
<protein>
    <submittedName>
        <fullName evidence="8">MATE efflux family protein</fullName>
    </submittedName>
</protein>
<evidence type="ECO:0000256" key="3">
    <source>
        <dbReference type="ARBA" id="ARBA00022475"/>
    </source>
</evidence>
<dbReference type="InParanoid" id="H1Z3B5"/>
<keyword evidence="3" id="KW-1003">Cell membrane</keyword>
<keyword evidence="5 7" id="KW-1133">Transmembrane helix</keyword>
<comment type="subcellular location">
    <subcellularLocation>
        <location evidence="1">Cell membrane</location>
        <topology evidence="1">Multi-pass membrane protein</topology>
    </subcellularLocation>
</comment>
<dbReference type="PANTHER" id="PTHR43549:SF2">
    <property type="entry name" value="MULTIDRUG RESISTANCE PROTEIN NORM-RELATED"/>
    <property type="match status" value="1"/>
</dbReference>
<dbReference type="PANTHER" id="PTHR43549">
    <property type="entry name" value="MULTIDRUG RESISTANCE PROTEIN YPNP-RELATED"/>
    <property type="match status" value="1"/>
</dbReference>
<keyword evidence="9" id="KW-1185">Reference proteome</keyword>
<dbReference type="AlphaFoldDB" id="H1Z3B5"/>
<feature type="transmembrane region" description="Helical" evidence="7">
    <location>
        <begin position="41"/>
        <end position="60"/>
    </location>
</feature>
<feature type="transmembrane region" description="Helical" evidence="7">
    <location>
        <begin position="333"/>
        <end position="355"/>
    </location>
</feature>
<evidence type="ECO:0000256" key="6">
    <source>
        <dbReference type="ARBA" id="ARBA00023136"/>
    </source>
</evidence>
<dbReference type="GO" id="GO:0005886">
    <property type="term" value="C:plasma membrane"/>
    <property type="evidence" value="ECO:0007669"/>
    <property type="project" value="UniProtKB-SubCell"/>
</dbReference>
<evidence type="ECO:0000256" key="4">
    <source>
        <dbReference type="ARBA" id="ARBA00022692"/>
    </source>
</evidence>
<feature type="transmembrane region" description="Helical" evidence="7">
    <location>
        <begin position="251"/>
        <end position="276"/>
    </location>
</feature>
<evidence type="ECO:0000256" key="5">
    <source>
        <dbReference type="ARBA" id="ARBA00022989"/>
    </source>
</evidence>
<dbReference type="CDD" id="cd13147">
    <property type="entry name" value="MATE_MJ0709_like"/>
    <property type="match status" value="1"/>
</dbReference>
<evidence type="ECO:0000313" key="8">
    <source>
        <dbReference type="EMBL" id="EHQ36530.1"/>
    </source>
</evidence>
<evidence type="ECO:0000256" key="1">
    <source>
        <dbReference type="ARBA" id="ARBA00004651"/>
    </source>
</evidence>
<dbReference type="InterPro" id="IPR048279">
    <property type="entry name" value="MdtK-like"/>
</dbReference>
<feature type="transmembrane region" description="Helical" evidence="7">
    <location>
        <begin position="185"/>
        <end position="204"/>
    </location>
</feature>
<proteinExistence type="predicted"/>
<dbReference type="Pfam" id="PF01554">
    <property type="entry name" value="MatE"/>
    <property type="match status" value="2"/>
</dbReference>
<dbReference type="NCBIfam" id="TIGR00797">
    <property type="entry name" value="matE"/>
    <property type="match status" value="1"/>
</dbReference>
<feature type="transmembrane region" description="Helical" evidence="7">
    <location>
        <begin position="438"/>
        <end position="461"/>
    </location>
</feature>
<evidence type="ECO:0000256" key="7">
    <source>
        <dbReference type="SAM" id="Phobius"/>
    </source>
</evidence>
<organism evidence="8 9">
    <name type="scientific">Methanoplanus limicola DSM 2279</name>
    <dbReference type="NCBI Taxonomy" id="937775"/>
    <lineage>
        <taxon>Archaea</taxon>
        <taxon>Methanobacteriati</taxon>
        <taxon>Methanobacteriota</taxon>
        <taxon>Stenosarchaea group</taxon>
        <taxon>Methanomicrobia</taxon>
        <taxon>Methanomicrobiales</taxon>
        <taxon>Methanomicrobiaceae</taxon>
        <taxon>Methanoplanus</taxon>
    </lineage>
</organism>
<dbReference type="PATRIC" id="fig|937775.9.peg.2802"/>
<feature type="transmembrane region" description="Helical" evidence="7">
    <location>
        <begin position="152"/>
        <end position="173"/>
    </location>
</feature>
<feature type="transmembrane region" description="Helical" evidence="7">
    <location>
        <begin position="115"/>
        <end position="140"/>
    </location>
</feature>
<keyword evidence="4 7" id="KW-0812">Transmembrane</keyword>
<feature type="transmembrane region" description="Helical" evidence="7">
    <location>
        <begin position="296"/>
        <end position="321"/>
    </location>
</feature>
<gene>
    <name evidence="8" type="ORF">Metlim_2483</name>
</gene>
<keyword evidence="6 7" id="KW-0472">Membrane</keyword>
<dbReference type="HOGENOM" id="CLU_012893_0_1_2"/>
<feature type="transmembrane region" description="Helical" evidence="7">
    <location>
        <begin position="370"/>
        <end position="389"/>
    </location>
</feature>
<dbReference type="FunCoup" id="H1Z3B5">
    <property type="interactions" value="49"/>
</dbReference>
<dbReference type="InterPro" id="IPR052031">
    <property type="entry name" value="Membrane_Transporter-Flippase"/>
</dbReference>
<feature type="transmembrane region" description="Helical" evidence="7">
    <location>
        <begin position="66"/>
        <end position="95"/>
    </location>
</feature>
<dbReference type="EMBL" id="CM001436">
    <property type="protein sequence ID" value="EHQ36530.1"/>
    <property type="molecule type" value="Genomic_DNA"/>
</dbReference>
<accession>H1Z3B5</accession>
<dbReference type="PIRSF" id="PIRSF006603">
    <property type="entry name" value="DinF"/>
    <property type="match status" value="1"/>
</dbReference>
<reference evidence="8 9" key="1">
    <citation type="submission" date="2011-10" db="EMBL/GenBank/DDBJ databases">
        <title>The Improved High-Quality Draft genome of Methanoplanus limicola DSM 2279.</title>
        <authorList>
            <consortium name="US DOE Joint Genome Institute (JGI-PGF)"/>
            <person name="Lucas S."/>
            <person name="Copeland A."/>
            <person name="Lapidus A."/>
            <person name="Glavina del Rio T."/>
            <person name="Dalin E."/>
            <person name="Tice H."/>
            <person name="Bruce D."/>
            <person name="Goodwin L."/>
            <person name="Pitluck S."/>
            <person name="Peters L."/>
            <person name="Mikhailova N."/>
            <person name="Lu M."/>
            <person name="Kyrpides N."/>
            <person name="Mavromatis K."/>
            <person name="Ivanova N."/>
            <person name="Markowitz V."/>
            <person name="Cheng J.-F."/>
            <person name="Hugenholtz P."/>
            <person name="Woyke T."/>
            <person name="Wu D."/>
            <person name="Wirth R."/>
            <person name="Brambilla E.-M."/>
            <person name="Klenk H.-P."/>
            <person name="Eisen J.A."/>
        </authorList>
    </citation>
    <scope>NUCLEOTIDE SEQUENCE [LARGE SCALE GENOMIC DNA]</scope>
    <source>
        <strain evidence="8 9">DSM 2279</strain>
    </source>
</reference>
<dbReference type="RefSeq" id="WP_004078902.1">
    <property type="nucleotide sequence ID" value="NZ_CM001436.1"/>
</dbReference>
<dbReference type="STRING" id="937775.Metlim_2483"/>
<feature type="transmembrane region" description="Helical" evidence="7">
    <location>
        <begin position="409"/>
        <end position="432"/>
    </location>
</feature>
<feature type="transmembrane region" description="Helical" evidence="7">
    <location>
        <begin position="210"/>
        <end position="231"/>
    </location>
</feature>
<evidence type="ECO:0000313" key="9">
    <source>
        <dbReference type="Proteomes" id="UP000005741"/>
    </source>
</evidence>
<dbReference type="InterPro" id="IPR002528">
    <property type="entry name" value="MATE_fam"/>
</dbReference>
<dbReference type="GO" id="GO:0042910">
    <property type="term" value="F:xenobiotic transmembrane transporter activity"/>
    <property type="evidence" value="ECO:0007669"/>
    <property type="project" value="InterPro"/>
</dbReference>
<dbReference type="GO" id="GO:0015297">
    <property type="term" value="F:antiporter activity"/>
    <property type="evidence" value="ECO:0007669"/>
    <property type="project" value="InterPro"/>
</dbReference>
<keyword evidence="2" id="KW-0813">Transport</keyword>
<dbReference type="OrthoDB" id="214119at2157"/>
<sequence length="476" mass="50912">MTSQPSPSLSEKSDSYNNATKGVSVLTGDPKSAIRKLAGPMFIAMLLMTIYNIVDAFWVAGLGSDALAAVGFMTPLFMVLIGFGNGIGAGATSAISRRIGAKDKAGADLVASHSILIMLIISVVLTAAIVPNITAISLLLGAGDVAGLAADYGLVIFSGTVFVLFTNIVYGMLRAEGDTKRTMYAMAVSSVINMVLDPVLIYYLDLGVAGAALATVISIMFVTVILFYWIWIKKDTYVTVSFKNFRLKSAVIKDILGVGIPASTEFFLMSLLVITLNGILVSVSGTDAVAIYTTGWRVVMFAIIPQIAIGTSLVAVAGAAYGARLPGKLRIAYIYSLKLGFIIALATSLLTWIFAPQITLLFTYSPESAHIAPGMIAFLQVMCFFYIFVPPGMMTCSMFQGVGKGMTSLFLNFLRNLAFIAVIAWIFTYYLGMGQEGVWWGVVAGDMLGGVVALVWAMVYLRLLTRVEERINSESA</sequence>
<dbReference type="Proteomes" id="UP000005741">
    <property type="component" value="Chromosome"/>
</dbReference>